<dbReference type="Proteomes" id="UP000199226">
    <property type="component" value="Unassembled WGS sequence"/>
</dbReference>
<dbReference type="CDD" id="cd00077">
    <property type="entry name" value="HDc"/>
    <property type="match status" value="1"/>
</dbReference>
<dbReference type="OrthoDB" id="823268at2"/>
<gene>
    <name evidence="1" type="ORF">SAMN05421813_1059</name>
</gene>
<accession>A0A1G9PWK1</accession>
<sequence length="183" mass="20536">MVQPVTQKIFQLFETKGGSMYGGEAVTQLEHALQSAYLAKLDNAKDSLIVASLLHDIGHLLHDLPEMASEDGIDDVHEELAGGFLTKYFTEDVVEPVKLHVQAKRYLCATEQGYYESLSQPSKTSLVFQGGIMNDQEVENFKTNPFYLDAISLRKWDDLAKDPDFVTPHLVDFITSLELTLKK</sequence>
<dbReference type="SUPFAM" id="SSF109604">
    <property type="entry name" value="HD-domain/PDEase-like"/>
    <property type="match status" value="1"/>
</dbReference>
<protein>
    <submittedName>
        <fullName evidence="1">Phosphonate degradation operons associated HDIG domain protein</fullName>
    </submittedName>
</protein>
<dbReference type="AlphaFoldDB" id="A0A1G9PWK1"/>
<proteinExistence type="predicted"/>
<dbReference type="InterPro" id="IPR052567">
    <property type="entry name" value="OP_Dioxygenase"/>
</dbReference>
<reference evidence="2" key="1">
    <citation type="submission" date="2016-10" db="EMBL/GenBank/DDBJ databases">
        <authorList>
            <person name="Varghese N."/>
            <person name="Submissions S."/>
        </authorList>
    </citation>
    <scope>NUCLEOTIDE SEQUENCE [LARGE SCALE GENOMIC DNA]</scope>
    <source>
        <strain evidence="2">DSM 24536</strain>
    </source>
</reference>
<keyword evidence="2" id="KW-1185">Reference proteome</keyword>
<dbReference type="EMBL" id="FNHH01000005">
    <property type="protein sequence ID" value="SDM03043.1"/>
    <property type="molecule type" value="Genomic_DNA"/>
</dbReference>
<evidence type="ECO:0000313" key="1">
    <source>
        <dbReference type="EMBL" id="SDM03043.1"/>
    </source>
</evidence>
<dbReference type="STRING" id="990371.SAMN05421813_1059"/>
<name>A0A1G9PWK1_9SPHI</name>
<dbReference type="NCBIfam" id="TIGR03276">
    <property type="entry name" value="Phn-HD"/>
    <property type="match status" value="1"/>
</dbReference>
<dbReference type="InterPro" id="IPR017670">
    <property type="entry name" value="Phosphonate_degrad-assoc"/>
</dbReference>
<dbReference type="Gene3D" id="1.10.3210.10">
    <property type="entry name" value="Hypothetical protein af1432"/>
    <property type="match status" value="1"/>
</dbReference>
<dbReference type="InterPro" id="IPR003607">
    <property type="entry name" value="HD/PDEase_dom"/>
</dbReference>
<dbReference type="PANTHER" id="PTHR40202">
    <property type="match status" value="1"/>
</dbReference>
<evidence type="ECO:0000313" key="2">
    <source>
        <dbReference type="Proteomes" id="UP000199226"/>
    </source>
</evidence>
<organism evidence="1 2">
    <name type="scientific">Daejeonella rubra</name>
    <dbReference type="NCBI Taxonomy" id="990371"/>
    <lineage>
        <taxon>Bacteria</taxon>
        <taxon>Pseudomonadati</taxon>
        <taxon>Bacteroidota</taxon>
        <taxon>Sphingobacteriia</taxon>
        <taxon>Sphingobacteriales</taxon>
        <taxon>Sphingobacteriaceae</taxon>
        <taxon>Daejeonella</taxon>
    </lineage>
</organism>
<dbReference type="RefSeq" id="WP_090701138.1">
    <property type="nucleotide sequence ID" value="NZ_FNHH01000005.1"/>
</dbReference>
<dbReference type="PANTHER" id="PTHR40202:SF1">
    <property type="entry name" value="HD DOMAIN-CONTAINING PROTEIN"/>
    <property type="match status" value="1"/>
</dbReference>